<evidence type="ECO:0000313" key="4">
    <source>
        <dbReference type="EMBL" id="BAE51898.1"/>
    </source>
</evidence>
<dbReference type="GO" id="GO:0005886">
    <property type="term" value="C:plasma membrane"/>
    <property type="evidence" value="ECO:0007669"/>
    <property type="project" value="TreeGrafter"/>
</dbReference>
<dbReference type="Pfam" id="PF00990">
    <property type="entry name" value="GGDEF"/>
    <property type="match status" value="1"/>
</dbReference>
<name>Q2W2M7_PARM1</name>
<evidence type="ECO:0000256" key="1">
    <source>
        <dbReference type="ARBA" id="ARBA00012528"/>
    </source>
</evidence>
<sequence length="301" mass="33195">MSDMTANATLSQAHVETEKVFASLAAYQHALASHVDWLQSWYSSVLNWHDRTHPTPPADQCRFTAWFDAAGQSALAVYPAFAELGQLHHEIHFKADQITERAAEGHTITTSDYEAMMSLVLAFSTAAQGLERDAWRTLATVDALTGLGNRQTMMSHLIGERDRAMRQKQPCCVALVDIDLFKKVNDTFGHTEGDRVLRAVAESLRRNVRPYDVLYRYGGEEFLICLPAATPEAGRQVLERMRSAIAALGITSATGKPIPITATFGLAELSADLSVEESLDRADTALYDGKRAGRNRVAVWS</sequence>
<dbReference type="InterPro" id="IPR029787">
    <property type="entry name" value="Nucleotide_cyclase"/>
</dbReference>
<dbReference type="EC" id="2.7.7.65" evidence="1"/>
<dbReference type="GO" id="GO:1902201">
    <property type="term" value="P:negative regulation of bacterial-type flagellum-dependent cell motility"/>
    <property type="evidence" value="ECO:0007669"/>
    <property type="project" value="TreeGrafter"/>
</dbReference>
<evidence type="ECO:0000259" key="3">
    <source>
        <dbReference type="PROSITE" id="PS50887"/>
    </source>
</evidence>
<dbReference type="Gene3D" id="3.30.70.270">
    <property type="match status" value="1"/>
</dbReference>
<dbReference type="FunFam" id="3.30.70.270:FF:000001">
    <property type="entry name" value="Diguanylate cyclase domain protein"/>
    <property type="match status" value="1"/>
</dbReference>
<dbReference type="RefSeq" id="WP_011385470.1">
    <property type="nucleotide sequence ID" value="NC_007626.1"/>
</dbReference>
<dbReference type="NCBIfam" id="TIGR00254">
    <property type="entry name" value="GGDEF"/>
    <property type="match status" value="1"/>
</dbReference>
<reference evidence="4 5" key="1">
    <citation type="journal article" date="2005" name="DNA Res.">
        <title>Complete genome sequence of the facultative anaerobic magnetotactic bacterium Magnetospirillum sp. strain AMB-1.</title>
        <authorList>
            <person name="Matsunaga T."/>
            <person name="Okamura Y."/>
            <person name="Fukuda Y."/>
            <person name="Wahyudi A.T."/>
            <person name="Murase Y."/>
            <person name="Takeyama H."/>
        </authorList>
    </citation>
    <scope>NUCLEOTIDE SEQUENCE [LARGE SCALE GENOMIC DNA]</scope>
    <source>
        <strain evidence="5">ATCC 700264 / AMB-1</strain>
    </source>
</reference>
<dbReference type="SMART" id="SM00267">
    <property type="entry name" value="GGDEF"/>
    <property type="match status" value="1"/>
</dbReference>
<dbReference type="GO" id="GO:0043709">
    <property type="term" value="P:cell adhesion involved in single-species biofilm formation"/>
    <property type="evidence" value="ECO:0007669"/>
    <property type="project" value="TreeGrafter"/>
</dbReference>
<accession>Q2W2M7</accession>
<protein>
    <recommendedName>
        <fullName evidence="1">diguanylate cyclase</fullName>
        <ecNumber evidence="1">2.7.7.65</ecNumber>
    </recommendedName>
</protein>
<dbReference type="Proteomes" id="UP000007058">
    <property type="component" value="Chromosome"/>
</dbReference>
<gene>
    <name evidence="4" type="ordered locus">amb3094</name>
</gene>
<dbReference type="HOGENOM" id="CLU_000445_11_5_5"/>
<dbReference type="GO" id="GO:0052621">
    <property type="term" value="F:diguanylate cyclase activity"/>
    <property type="evidence" value="ECO:0007669"/>
    <property type="project" value="UniProtKB-EC"/>
</dbReference>
<dbReference type="InterPro" id="IPR025991">
    <property type="entry name" value="Chemoreceptor_zinc-bind_dom"/>
</dbReference>
<dbReference type="InterPro" id="IPR000160">
    <property type="entry name" value="GGDEF_dom"/>
</dbReference>
<organism evidence="4 5">
    <name type="scientific">Paramagnetospirillum magneticum (strain ATCC 700264 / AMB-1)</name>
    <name type="common">Magnetospirillum magneticum</name>
    <dbReference type="NCBI Taxonomy" id="342108"/>
    <lineage>
        <taxon>Bacteria</taxon>
        <taxon>Pseudomonadati</taxon>
        <taxon>Pseudomonadota</taxon>
        <taxon>Alphaproteobacteria</taxon>
        <taxon>Rhodospirillales</taxon>
        <taxon>Magnetospirillaceae</taxon>
        <taxon>Paramagnetospirillum</taxon>
    </lineage>
</organism>
<dbReference type="STRING" id="342108.amb3094"/>
<dbReference type="InterPro" id="IPR043128">
    <property type="entry name" value="Rev_trsase/Diguanyl_cyclase"/>
</dbReference>
<dbReference type="EMBL" id="AP007255">
    <property type="protein sequence ID" value="BAE51898.1"/>
    <property type="molecule type" value="Genomic_DNA"/>
</dbReference>
<dbReference type="Gene3D" id="1.20.120.30">
    <property type="entry name" value="Aspartate receptor, ligand-binding domain"/>
    <property type="match status" value="1"/>
</dbReference>
<dbReference type="Pfam" id="PF13682">
    <property type="entry name" value="CZB"/>
    <property type="match status" value="1"/>
</dbReference>
<dbReference type="InterPro" id="IPR050469">
    <property type="entry name" value="Diguanylate_Cyclase"/>
</dbReference>
<dbReference type="SUPFAM" id="SSF55073">
    <property type="entry name" value="Nucleotide cyclase"/>
    <property type="match status" value="1"/>
</dbReference>
<dbReference type="NCBIfam" id="NF007380">
    <property type="entry name" value="PRK09894.1"/>
    <property type="match status" value="1"/>
</dbReference>
<dbReference type="KEGG" id="mag:amb3094"/>
<dbReference type="CDD" id="cd01949">
    <property type="entry name" value="GGDEF"/>
    <property type="match status" value="1"/>
</dbReference>
<dbReference type="PANTHER" id="PTHR45138:SF9">
    <property type="entry name" value="DIGUANYLATE CYCLASE DGCM-RELATED"/>
    <property type="match status" value="1"/>
</dbReference>
<comment type="catalytic activity">
    <reaction evidence="2">
        <text>2 GTP = 3',3'-c-di-GMP + 2 diphosphate</text>
        <dbReference type="Rhea" id="RHEA:24898"/>
        <dbReference type="ChEBI" id="CHEBI:33019"/>
        <dbReference type="ChEBI" id="CHEBI:37565"/>
        <dbReference type="ChEBI" id="CHEBI:58805"/>
        <dbReference type="EC" id="2.7.7.65"/>
    </reaction>
</comment>
<proteinExistence type="predicted"/>
<feature type="domain" description="GGDEF" evidence="3">
    <location>
        <begin position="169"/>
        <end position="301"/>
    </location>
</feature>
<keyword evidence="5" id="KW-1185">Reference proteome</keyword>
<dbReference type="PANTHER" id="PTHR45138">
    <property type="entry name" value="REGULATORY COMPONENTS OF SENSORY TRANSDUCTION SYSTEM"/>
    <property type="match status" value="1"/>
</dbReference>
<dbReference type="PROSITE" id="PS50887">
    <property type="entry name" value="GGDEF"/>
    <property type="match status" value="1"/>
</dbReference>
<dbReference type="AlphaFoldDB" id="Q2W2M7"/>
<evidence type="ECO:0000313" key="5">
    <source>
        <dbReference type="Proteomes" id="UP000007058"/>
    </source>
</evidence>
<evidence type="ECO:0000256" key="2">
    <source>
        <dbReference type="ARBA" id="ARBA00034247"/>
    </source>
</evidence>